<keyword evidence="2" id="KW-1185">Reference proteome</keyword>
<evidence type="ECO:0008006" key="3">
    <source>
        <dbReference type="Google" id="ProtNLM"/>
    </source>
</evidence>
<proteinExistence type="predicted"/>
<gene>
    <name evidence="1" type="ORF">Aph01nite_76340</name>
</gene>
<dbReference type="AlphaFoldDB" id="A0A919QHT3"/>
<protein>
    <recommendedName>
        <fullName evidence="3">Terpene synthase</fullName>
    </recommendedName>
</protein>
<dbReference type="RefSeq" id="WP_204045935.1">
    <property type="nucleotide sequence ID" value="NZ_BOOA01000120.1"/>
</dbReference>
<comment type="caution">
    <text evidence="1">The sequence shown here is derived from an EMBL/GenBank/DDBJ whole genome shotgun (WGS) entry which is preliminary data.</text>
</comment>
<dbReference type="Pfam" id="PF19086">
    <property type="entry name" value="Terpene_syn_C_2"/>
    <property type="match status" value="1"/>
</dbReference>
<dbReference type="EMBL" id="BOOA01000120">
    <property type="protein sequence ID" value="GIH29324.1"/>
    <property type="molecule type" value="Genomic_DNA"/>
</dbReference>
<reference evidence="1" key="1">
    <citation type="submission" date="2021-01" db="EMBL/GenBank/DDBJ databases">
        <title>Whole genome shotgun sequence of Acrocarpospora phusangensis NBRC 108782.</title>
        <authorList>
            <person name="Komaki H."/>
            <person name="Tamura T."/>
        </authorList>
    </citation>
    <scope>NUCLEOTIDE SEQUENCE</scope>
    <source>
        <strain evidence="1">NBRC 108782</strain>
    </source>
</reference>
<sequence length="292" mass="31900">MPAHLVLPGGARTAAEAGRTCALAAACERFLRERAAAYPELFPERPFGSRLYSMLALANAFGSPDALGPEDLRALLRASIWVFALDFQVDYVAKSAEDVARVTADCQAVAAGGDPATPLTRLLAEIRDEIPAIRRDGWRDLLSRTLEAMATEWAWRPSRREGAPPTVAEYLANSASATSSFVNLTHWLATGHPRVLAHLEEAMAASDAVQRVLRLVNDLAGEDRDHDWDDVNVLTLGIDRAEVIRLIGLLLAESGQVIEPLRTRCPEAADYLERQIGFSVGFYGTSDYWGDL</sequence>
<accession>A0A919QHT3</accession>
<organism evidence="1 2">
    <name type="scientific">Acrocarpospora phusangensis</name>
    <dbReference type="NCBI Taxonomy" id="1070424"/>
    <lineage>
        <taxon>Bacteria</taxon>
        <taxon>Bacillati</taxon>
        <taxon>Actinomycetota</taxon>
        <taxon>Actinomycetes</taxon>
        <taxon>Streptosporangiales</taxon>
        <taxon>Streptosporangiaceae</taxon>
        <taxon>Acrocarpospora</taxon>
    </lineage>
</organism>
<evidence type="ECO:0000313" key="2">
    <source>
        <dbReference type="Proteomes" id="UP000640052"/>
    </source>
</evidence>
<dbReference type="SUPFAM" id="SSF48576">
    <property type="entry name" value="Terpenoid synthases"/>
    <property type="match status" value="1"/>
</dbReference>
<dbReference type="InterPro" id="IPR008949">
    <property type="entry name" value="Isoprenoid_synthase_dom_sf"/>
</dbReference>
<dbReference type="Gene3D" id="1.10.600.10">
    <property type="entry name" value="Farnesyl Diphosphate Synthase"/>
    <property type="match status" value="1"/>
</dbReference>
<evidence type="ECO:0000313" key="1">
    <source>
        <dbReference type="EMBL" id="GIH29324.1"/>
    </source>
</evidence>
<dbReference type="Proteomes" id="UP000640052">
    <property type="component" value="Unassembled WGS sequence"/>
</dbReference>
<name>A0A919QHT3_9ACTN</name>